<evidence type="ECO:0000313" key="3">
    <source>
        <dbReference type="Proteomes" id="UP001303285"/>
    </source>
</evidence>
<feature type="compositionally biased region" description="Acidic residues" evidence="1">
    <location>
        <begin position="124"/>
        <end position="166"/>
    </location>
</feature>
<feature type="region of interest" description="Disordered" evidence="1">
    <location>
        <begin position="117"/>
        <end position="166"/>
    </location>
</feature>
<evidence type="ECO:0008006" key="4">
    <source>
        <dbReference type="Google" id="ProtNLM"/>
    </source>
</evidence>
<name>A0ABU5UNQ8_NODSP</name>
<accession>A0ABU5UNQ8</accession>
<organism evidence="2 3">
    <name type="scientific">Nodularia spumigena UHCC 0060</name>
    <dbReference type="NCBI Taxonomy" id="3110300"/>
    <lineage>
        <taxon>Bacteria</taxon>
        <taxon>Bacillati</taxon>
        <taxon>Cyanobacteriota</taxon>
        <taxon>Cyanophyceae</taxon>
        <taxon>Nostocales</taxon>
        <taxon>Nodulariaceae</taxon>
        <taxon>Nodularia</taxon>
    </lineage>
</organism>
<reference evidence="2 3" key="1">
    <citation type="submission" date="2023-12" db="EMBL/GenBank/DDBJ databases">
        <title>Baltic Sea Cyanobacteria.</title>
        <authorList>
            <person name="Delbaje E."/>
            <person name="Fewer D.P."/>
            <person name="Shishido T.K."/>
        </authorList>
    </citation>
    <scope>NUCLEOTIDE SEQUENCE [LARGE SCALE GENOMIC DNA]</scope>
    <source>
        <strain evidence="2 3">UHCC 0060</strain>
    </source>
</reference>
<proteinExistence type="predicted"/>
<gene>
    <name evidence="2" type="ORF">VB695_01430</name>
</gene>
<comment type="caution">
    <text evidence="2">The sequence shown here is derived from an EMBL/GenBank/DDBJ whole genome shotgun (WGS) entry which is preliminary data.</text>
</comment>
<dbReference type="EMBL" id="JAYGHK010000003">
    <property type="protein sequence ID" value="MEA5606760.1"/>
    <property type="molecule type" value="Genomic_DNA"/>
</dbReference>
<evidence type="ECO:0000256" key="1">
    <source>
        <dbReference type="SAM" id="MobiDB-lite"/>
    </source>
</evidence>
<keyword evidence="3" id="KW-1185">Reference proteome</keyword>
<dbReference type="Proteomes" id="UP001303285">
    <property type="component" value="Unassembled WGS sequence"/>
</dbReference>
<protein>
    <recommendedName>
        <fullName evidence="4">DNA primase</fullName>
    </recommendedName>
</protein>
<sequence length="166" mass="18643">MSEEDYIIKLQNLSESELEAEIENKINKTIQHITDTDEFVSEATNTNANAWSVQLENIEDKPDEIDEESEYIVITITYSADGEQEEDMGFCGDKITGKAEAVIDKSGGVTYKNVTAENDYYSGGEEDDDTFDDDIIDENQSDDDTSDDDIIDENQSDDDTSDDDIF</sequence>
<evidence type="ECO:0000313" key="2">
    <source>
        <dbReference type="EMBL" id="MEA5606760.1"/>
    </source>
</evidence>
<dbReference type="GeneID" id="78017575"/>
<dbReference type="RefSeq" id="WP_006197901.1">
    <property type="nucleotide sequence ID" value="NZ_JAYGHK010000003.1"/>
</dbReference>